<sequence length="165" mass="19222">MNLLPWRIEQFKQKSRVIFVKTSVMALLIGVISLMLMVANQHFAQAIAQQQERLQQQQSQRSELTRQVAQLRRQITPNVKQVPVPHEQVMNMINMLTELPLTQGELQQTVLQQGYISLKGTASNQSEFEPLQPFLTQYFPDIKLSQFEPLHDNQLQFKFEQGEME</sequence>
<evidence type="ECO:0000313" key="2">
    <source>
        <dbReference type="EMBL" id="VTU07831.1"/>
    </source>
</evidence>
<name>A0ABY6TJN4_9PAST</name>
<protein>
    <submittedName>
        <fullName evidence="2">Fimbrial assembly family protein</fullName>
    </submittedName>
</protein>
<organism evidence="2 3">
    <name type="scientific">Actinobacillus porcinus</name>
    <dbReference type="NCBI Taxonomy" id="51048"/>
    <lineage>
        <taxon>Bacteria</taxon>
        <taxon>Pseudomonadati</taxon>
        <taxon>Pseudomonadota</taxon>
        <taxon>Gammaproteobacteria</taxon>
        <taxon>Pasteurellales</taxon>
        <taxon>Pasteurellaceae</taxon>
        <taxon>Actinobacillus</taxon>
    </lineage>
</organism>
<proteinExistence type="predicted"/>
<dbReference type="PIRSF" id="PIRSF020785">
    <property type="entry name" value="Competence_ComB"/>
    <property type="match status" value="1"/>
</dbReference>
<evidence type="ECO:0000256" key="1">
    <source>
        <dbReference type="SAM" id="Coils"/>
    </source>
</evidence>
<comment type="caution">
    <text evidence="2">The sequence shown here is derived from an EMBL/GenBank/DDBJ whole genome shotgun (WGS) entry which is preliminary data.</text>
</comment>
<reference evidence="2 3" key="1">
    <citation type="submission" date="2019-05" db="EMBL/GenBank/DDBJ databases">
        <authorList>
            <consortium name="Pathogen Informatics"/>
        </authorList>
    </citation>
    <scope>NUCLEOTIDE SEQUENCE [LARGE SCALE GENOMIC DNA]</scope>
    <source>
        <strain evidence="2 3">NM319</strain>
    </source>
</reference>
<gene>
    <name evidence="2" type="ORF">SAMEA1410922_01179</name>
</gene>
<dbReference type="GeneID" id="86155574"/>
<keyword evidence="3" id="KW-1185">Reference proteome</keyword>
<accession>A0ABY6TJN4</accession>
<dbReference type="RefSeq" id="WP_135709977.1">
    <property type="nucleotide sequence ID" value="NZ_CABFKI010000006.1"/>
</dbReference>
<dbReference type="InterPro" id="IPR016778">
    <property type="entry name" value="Competence_ComB"/>
</dbReference>
<dbReference type="EMBL" id="CABFKI010000006">
    <property type="protein sequence ID" value="VTU07831.1"/>
    <property type="molecule type" value="Genomic_DNA"/>
</dbReference>
<evidence type="ECO:0000313" key="3">
    <source>
        <dbReference type="Proteomes" id="UP000308167"/>
    </source>
</evidence>
<feature type="coiled-coil region" evidence="1">
    <location>
        <begin position="40"/>
        <end position="74"/>
    </location>
</feature>
<dbReference type="Proteomes" id="UP000308167">
    <property type="component" value="Unassembled WGS sequence"/>
</dbReference>
<keyword evidence="1" id="KW-0175">Coiled coil</keyword>